<dbReference type="OrthoDB" id="3266505at2759"/>
<accession>A0A8H6MKS0</accession>
<feature type="non-terminal residue" evidence="1">
    <location>
        <position position="1"/>
    </location>
</feature>
<name>A0A8H6MKS0_9PEZI</name>
<keyword evidence="2" id="KW-1185">Reference proteome</keyword>
<dbReference type="Proteomes" id="UP000639643">
    <property type="component" value="Unassembled WGS sequence"/>
</dbReference>
<dbReference type="AlphaFoldDB" id="A0A8H6MKS0"/>
<organism evidence="1 2">
    <name type="scientific">Colletotrichum musicola</name>
    <dbReference type="NCBI Taxonomy" id="2175873"/>
    <lineage>
        <taxon>Eukaryota</taxon>
        <taxon>Fungi</taxon>
        <taxon>Dikarya</taxon>
        <taxon>Ascomycota</taxon>
        <taxon>Pezizomycotina</taxon>
        <taxon>Sordariomycetes</taxon>
        <taxon>Hypocreomycetidae</taxon>
        <taxon>Glomerellales</taxon>
        <taxon>Glomerellaceae</taxon>
        <taxon>Colletotrichum</taxon>
        <taxon>Colletotrichum orchidearum species complex</taxon>
    </lineage>
</organism>
<evidence type="ECO:0000313" key="2">
    <source>
        <dbReference type="Proteomes" id="UP000639643"/>
    </source>
</evidence>
<protein>
    <submittedName>
        <fullName evidence="1">Uncharacterized protein</fullName>
    </submittedName>
</protein>
<gene>
    <name evidence="1" type="ORF">CMUS01_16032</name>
</gene>
<comment type="caution">
    <text evidence="1">The sequence shown here is derived from an EMBL/GenBank/DDBJ whole genome shotgun (WGS) entry which is preliminary data.</text>
</comment>
<evidence type="ECO:0000313" key="1">
    <source>
        <dbReference type="EMBL" id="KAF6794224.1"/>
    </source>
</evidence>
<sequence length="175" mass="19762">MVSIVSPSLGLTEVTQCVRGIHERRRCASDLYSTGSKRSSDVAFGSEKEDEEIIVLSRRRESRSSHAHDQSQCVYASPFTLPSTTIKNTHRNKRNWIWLAPSSTWSFTARLTLMMAEKLQLETPFSAPSFLNDDIYPLKWSSAPADDPPDVTGLPPIEHALYLYSTVKFHLGQNY</sequence>
<proteinExistence type="predicted"/>
<dbReference type="EMBL" id="WIGM01001561">
    <property type="protein sequence ID" value="KAF6794224.1"/>
    <property type="molecule type" value="Genomic_DNA"/>
</dbReference>
<reference evidence="1" key="1">
    <citation type="journal article" date="2020" name="Phytopathology">
        <title>Genome Sequence Resources of Colletotrichum truncatum, C. plurivorum, C. musicola, and C. sojae: Four Species Pathogenic to Soybean (Glycine max).</title>
        <authorList>
            <person name="Rogerio F."/>
            <person name="Boufleur T.R."/>
            <person name="Ciampi-Guillardi M."/>
            <person name="Sukno S.A."/>
            <person name="Thon M.R."/>
            <person name="Massola Junior N.S."/>
            <person name="Baroncelli R."/>
        </authorList>
    </citation>
    <scope>NUCLEOTIDE SEQUENCE</scope>
    <source>
        <strain evidence="1">LFN0074</strain>
    </source>
</reference>